<dbReference type="GO" id="GO:0003677">
    <property type="term" value="F:DNA binding"/>
    <property type="evidence" value="ECO:0007669"/>
    <property type="project" value="InterPro"/>
</dbReference>
<accession>A0A7Y0FGD2</accession>
<dbReference type="Proteomes" id="UP000583127">
    <property type="component" value="Unassembled WGS sequence"/>
</dbReference>
<feature type="domain" description="HTH cro/C1-type" evidence="2">
    <location>
        <begin position="8"/>
        <end position="61"/>
    </location>
</feature>
<evidence type="ECO:0000313" key="4">
    <source>
        <dbReference type="Proteomes" id="UP000583127"/>
    </source>
</evidence>
<sequence length="178" mass="18996">MNTFGERVRAERERLHMAQADLSKAAGISQSTIAQIEGGRNKGSKHILALARALGVAPEWLETGANHRVVLNLEKVGDQPEDEAPSASVDSTSDDRGMARIRSALRGRTPEEVDRIADALEVLLSGGSAPGRQLSTAEKLDAATEMLKPQGRDRVPSGEIADAGHAASPKPHRKTSHK</sequence>
<keyword evidence="4" id="KW-1185">Reference proteome</keyword>
<feature type="region of interest" description="Disordered" evidence="1">
    <location>
        <begin position="124"/>
        <end position="178"/>
    </location>
</feature>
<dbReference type="InterPro" id="IPR001387">
    <property type="entry name" value="Cro/C1-type_HTH"/>
</dbReference>
<dbReference type="EMBL" id="JABBFZ010000027">
    <property type="protein sequence ID" value="NML34909.1"/>
    <property type="molecule type" value="Genomic_DNA"/>
</dbReference>
<protein>
    <submittedName>
        <fullName evidence="3">Helix-turn-helix domain-containing protein</fullName>
    </submittedName>
</protein>
<reference evidence="3 4" key="1">
    <citation type="submission" date="2020-04" db="EMBL/GenBank/DDBJ databases">
        <title>Paraburkholderia sp. G-4-1-8 isolated from soil.</title>
        <authorList>
            <person name="Dahal R.H."/>
        </authorList>
    </citation>
    <scope>NUCLEOTIDE SEQUENCE [LARGE SCALE GENOMIC DNA]</scope>
    <source>
        <strain evidence="3 4">G-4-1-8</strain>
    </source>
</reference>
<dbReference type="InterPro" id="IPR010982">
    <property type="entry name" value="Lambda_DNA-bd_dom_sf"/>
</dbReference>
<comment type="caution">
    <text evidence="3">The sequence shown here is derived from an EMBL/GenBank/DDBJ whole genome shotgun (WGS) entry which is preliminary data.</text>
</comment>
<organism evidence="3 4">
    <name type="scientific">Paraburkholderia antibiotica</name>
    <dbReference type="NCBI Taxonomy" id="2728839"/>
    <lineage>
        <taxon>Bacteria</taxon>
        <taxon>Pseudomonadati</taxon>
        <taxon>Pseudomonadota</taxon>
        <taxon>Betaproteobacteria</taxon>
        <taxon>Burkholderiales</taxon>
        <taxon>Burkholderiaceae</taxon>
        <taxon>Paraburkholderia</taxon>
    </lineage>
</organism>
<evidence type="ECO:0000259" key="2">
    <source>
        <dbReference type="PROSITE" id="PS50943"/>
    </source>
</evidence>
<dbReference type="AlphaFoldDB" id="A0A7Y0FGD2"/>
<dbReference type="CDD" id="cd00093">
    <property type="entry name" value="HTH_XRE"/>
    <property type="match status" value="1"/>
</dbReference>
<evidence type="ECO:0000313" key="3">
    <source>
        <dbReference type="EMBL" id="NML34909.1"/>
    </source>
</evidence>
<name>A0A7Y0FGD2_9BURK</name>
<dbReference type="RefSeq" id="WP_169501096.1">
    <property type="nucleotide sequence ID" value="NZ_JABBFZ010000027.1"/>
</dbReference>
<dbReference type="Pfam" id="PF01381">
    <property type="entry name" value="HTH_3"/>
    <property type="match status" value="1"/>
</dbReference>
<dbReference type="SMART" id="SM00530">
    <property type="entry name" value="HTH_XRE"/>
    <property type="match status" value="1"/>
</dbReference>
<feature type="region of interest" description="Disordered" evidence="1">
    <location>
        <begin position="75"/>
        <end position="111"/>
    </location>
</feature>
<gene>
    <name evidence="3" type="ORF">HHL14_29305</name>
</gene>
<dbReference type="SUPFAM" id="SSF47413">
    <property type="entry name" value="lambda repressor-like DNA-binding domains"/>
    <property type="match status" value="1"/>
</dbReference>
<dbReference type="Gene3D" id="1.10.260.40">
    <property type="entry name" value="lambda repressor-like DNA-binding domains"/>
    <property type="match status" value="1"/>
</dbReference>
<dbReference type="PROSITE" id="PS50943">
    <property type="entry name" value="HTH_CROC1"/>
    <property type="match status" value="1"/>
</dbReference>
<evidence type="ECO:0000256" key="1">
    <source>
        <dbReference type="SAM" id="MobiDB-lite"/>
    </source>
</evidence>
<proteinExistence type="predicted"/>